<dbReference type="CDD" id="cd19946">
    <property type="entry name" value="GlpA-like_Fer2_BFD-like"/>
    <property type="match status" value="1"/>
</dbReference>
<dbReference type="PANTHER" id="PTHR42720:SF1">
    <property type="entry name" value="GLYCEROL 3-PHOSPHATE OXIDASE"/>
    <property type="match status" value="1"/>
</dbReference>
<dbReference type="PANTHER" id="PTHR42720">
    <property type="entry name" value="GLYCEROL-3-PHOSPHATE DEHYDROGENASE"/>
    <property type="match status" value="1"/>
</dbReference>
<keyword evidence="2" id="KW-0560">Oxidoreductase</keyword>
<dbReference type="GO" id="GO:0050622">
    <property type="term" value="F:glycine dehydrogenase (cyanide-forming) activity"/>
    <property type="evidence" value="ECO:0007669"/>
    <property type="project" value="UniProtKB-EC"/>
</dbReference>
<dbReference type="EMBL" id="VSSQ01029204">
    <property type="protein sequence ID" value="MPM79234.1"/>
    <property type="molecule type" value="Genomic_DNA"/>
</dbReference>
<feature type="domain" description="BFD-like [2Fe-2S]-binding" evidence="1">
    <location>
        <begin position="10"/>
        <end position="60"/>
    </location>
</feature>
<dbReference type="Gene3D" id="1.10.10.1100">
    <property type="entry name" value="BFD-like [2Fe-2S]-binding domain"/>
    <property type="match status" value="1"/>
</dbReference>
<name>A0A645CQS2_9ZZZZ</name>
<dbReference type="AlphaFoldDB" id="A0A645CQS2"/>
<dbReference type="InterPro" id="IPR007419">
    <property type="entry name" value="BFD-like_2Fe2S-bd_dom"/>
</dbReference>
<dbReference type="InterPro" id="IPR041854">
    <property type="entry name" value="BFD-like_2Fe2S-bd_dom_sf"/>
</dbReference>
<dbReference type="Pfam" id="PF04324">
    <property type="entry name" value="Fer2_BFD"/>
    <property type="match status" value="1"/>
</dbReference>
<proteinExistence type="predicted"/>
<comment type="caution">
    <text evidence="2">The sequence shown here is derived from an EMBL/GenBank/DDBJ whole genome shotgun (WGS) entry which is preliminary data.</text>
</comment>
<evidence type="ECO:0000259" key="1">
    <source>
        <dbReference type="Pfam" id="PF04324"/>
    </source>
</evidence>
<reference evidence="2" key="1">
    <citation type="submission" date="2019-08" db="EMBL/GenBank/DDBJ databases">
        <authorList>
            <person name="Kucharzyk K."/>
            <person name="Murdoch R.W."/>
            <person name="Higgins S."/>
            <person name="Loffler F."/>
        </authorList>
    </citation>
    <scope>NUCLEOTIDE SEQUENCE</scope>
</reference>
<gene>
    <name evidence="2" type="primary">hcnB_6</name>
    <name evidence="2" type="ORF">SDC9_126267</name>
</gene>
<sequence>MSERLSDDMIVCRCEEVTVGEIRAAIAEGARDVTGVKRRVRAGMGLCQGRTCEKLVQAILCQELGVGPDQVGGSSARPPVRPISFGLLAQGVVE</sequence>
<protein>
    <submittedName>
        <fullName evidence="2">Hydrogen cyanide synthase subunit HcnB</fullName>
        <ecNumber evidence="2">1.4.99.5</ecNumber>
    </submittedName>
</protein>
<accession>A0A645CQS2</accession>
<organism evidence="2">
    <name type="scientific">bioreactor metagenome</name>
    <dbReference type="NCBI Taxonomy" id="1076179"/>
    <lineage>
        <taxon>unclassified sequences</taxon>
        <taxon>metagenomes</taxon>
        <taxon>ecological metagenomes</taxon>
    </lineage>
</organism>
<dbReference type="EC" id="1.4.99.5" evidence="2"/>
<evidence type="ECO:0000313" key="2">
    <source>
        <dbReference type="EMBL" id="MPM79234.1"/>
    </source>
</evidence>
<dbReference type="InterPro" id="IPR052745">
    <property type="entry name" value="G3P_Oxidase/Oxidoreductase"/>
</dbReference>